<evidence type="ECO:0000313" key="2">
    <source>
        <dbReference type="Proteomes" id="UP001218188"/>
    </source>
</evidence>
<proteinExistence type="predicted"/>
<organism evidence="1 2">
    <name type="scientific">Mycena alexandri</name>
    <dbReference type="NCBI Taxonomy" id="1745969"/>
    <lineage>
        <taxon>Eukaryota</taxon>
        <taxon>Fungi</taxon>
        <taxon>Dikarya</taxon>
        <taxon>Basidiomycota</taxon>
        <taxon>Agaricomycotina</taxon>
        <taxon>Agaricomycetes</taxon>
        <taxon>Agaricomycetidae</taxon>
        <taxon>Agaricales</taxon>
        <taxon>Marasmiineae</taxon>
        <taxon>Mycenaceae</taxon>
        <taxon>Mycena</taxon>
    </lineage>
</organism>
<evidence type="ECO:0000313" key="1">
    <source>
        <dbReference type="EMBL" id="KAJ7036261.1"/>
    </source>
</evidence>
<protein>
    <submittedName>
        <fullName evidence="1">Uncharacterized protein</fullName>
    </submittedName>
</protein>
<name>A0AAD6X612_9AGAR</name>
<keyword evidence="2" id="KW-1185">Reference proteome</keyword>
<reference evidence="1" key="1">
    <citation type="submission" date="2023-03" db="EMBL/GenBank/DDBJ databases">
        <title>Massive genome expansion in bonnet fungi (Mycena s.s.) driven by repeated elements and novel gene families across ecological guilds.</title>
        <authorList>
            <consortium name="Lawrence Berkeley National Laboratory"/>
            <person name="Harder C.B."/>
            <person name="Miyauchi S."/>
            <person name="Viragh M."/>
            <person name="Kuo A."/>
            <person name="Thoen E."/>
            <person name="Andreopoulos B."/>
            <person name="Lu D."/>
            <person name="Skrede I."/>
            <person name="Drula E."/>
            <person name="Henrissat B."/>
            <person name="Morin E."/>
            <person name="Kohler A."/>
            <person name="Barry K."/>
            <person name="LaButti K."/>
            <person name="Morin E."/>
            <person name="Salamov A."/>
            <person name="Lipzen A."/>
            <person name="Mereny Z."/>
            <person name="Hegedus B."/>
            <person name="Baldrian P."/>
            <person name="Stursova M."/>
            <person name="Weitz H."/>
            <person name="Taylor A."/>
            <person name="Grigoriev I.V."/>
            <person name="Nagy L.G."/>
            <person name="Martin F."/>
            <person name="Kauserud H."/>
        </authorList>
    </citation>
    <scope>NUCLEOTIDE SEQUENCE</scope>
    <source>
        <strain evidence="1">CBHHK200</strain>
    </source>
</reference>
<dbReference type="Proteomes" id="UP001218188">
    <property type="component" value="Unassembled WGS sequence"/>
</dbReference>
<gene>
    <name evidence="1" type="ORF">C8F04DRAFT_1181542</name>
</gene>
<dbReference type="EMBL" id="JARJCM010000044">
    <property type="protein sequence ID" value="KAJ7036261.1"/>
    <property type="molecule type" value="Genomic_DNA"/>
</dbReference>
<accession>A0AAD6X612</accession>
<comment type="caution">
    <text evidence="1">The sequence shown here is derived from an EMBL/GenBank/DDBJ whole genome shotgun (WGS) entry which is preliminary data.</text>
</comment>
<dbReference type="AlphaFoldDB" id="A0AAD6X612"/>
<sequence length="269" mass="29296">MDAKSSGLRLLDQPSLIRIGSLASRSFRVLLECFKPLESSQFKPARNLNSTNENSTGNIKLAEWMEGHAAYLTGTEKGKEGMGVRLENGQQPIRRGCRVRRTGTIATQTRPAPRMHACGMAAVSTKTQCTRAASSRRVRVRADGTWCLVTGALDSGASAGAGALCSGVRRAGRCGTREMASIGPGYSPRVGVDESEVWMESEGEGDGDGDGWRGSPWWRTHQQALEGTIGSTAGACERLRRRGQYIHPKGMWDDQPIELITVHHPCEWR</sequence>